<evidence type="ECO:0000256" key="4">
    <source>
        <dbReference type="ARBA" id="ARBA00022989"/>
    </source>
</evidence>
<evidence type="ECO:0000256" key="1">
    <source>
        <dbReference type="ARBA" id="ARBA00004651"/>
    </source>
</evidence>
<feature type="transmembrane region" description="Helical" evidence="10">
    <location>
        <begin position="107"/>
        <end position="130"/>
    </location>
</feature>
<dbReference type="Pfam" id="PF00001">
    <property type="entry name" value="7tm_1"/>
    <property type="match status" value="1"/>
</dbReference>
<evidence type="ECO:0000256" key="10">
    <source>
        <dbReference type="SAM" id="Phobius"/>
    </source>
</evidence>
<dbReference type="GO" id="GO:0071880">
    <property type="term" value="P:adenylate cyclase-activating adrenergic receptor signaling pathway"/>
    <property type="evidence" value="ECO:0000318"/>
    <property type="project" value="GO_Central"/>
</dbReference>
<evidence type="ECO:0000256" key="6">
    <source>
        <dbReference type="ARBA" id="ARBA00023136"/>
    </source>
</evidence>
<proteinExistence type="predicted"/>
<keyword evidence="2" id="KW-1003">Cell membrane</keyword>
<feature type="transmembrane region" description="Helical" evidence="10">
    <location>
        <begin position="63"/>
        <end position="87"/>
    </location>
</feature>
<accession>A0A7M7N5A6</accession>
<keyword evidence="13" id="KW-1185">Reference proteome</keyword>
<reference evidence="12" key="2">
    <citation type="submission" date="2021-01" db="UniProtKB">
        <authorList>
            <consortium name="EnsemblMetazoa"/>
        </authorList>
    </citation>
    <scope>IDENTIFICATION</scope>
</reference>
<evidence type="ECO:0000256" key="2">
    <source>
        <dbReference type="ARBA" id="ARBA00022475"/>
    </source>
</evidence>
<evidence type="ECO:0000259" key="11">
    <source>
        <dbReference type="PROSITE" id="PS50262"/>
    </source>
</evidence>
<evidence type="ECO:0000256" key="5">
    <source>
        <dbReference type="ARBA" id="ARBA00023040"/>
    </source>
</evidence>
<dbReference type="SUPFAM" id="SSF81321">
    <property type="entry name" value="Family A G protein-coupled receptor-like"/>
    <property type="match status" value="1"/>
</dbReference>
<dbReference type="OMA" id="RWFLITK"/>
<dbReference type="InParanoid" id="A0A7M7N5A6"/>
<dbReference type="Proteomes" id="UP000007110">
    <property type="component" value="Unassembled WGS sequence"/>
</dbReference>
<dbReference type="KEGG" id="spu:115919872"/>
<keyword evidence="5" id="KW-0297">G-protein coupled receptor</keyword>
<dbReference type="PROSITE" id="PS50262">
    <property type="entry name" value="G_PROTEIN_RECEP_F1_2"/>
    <property type="match status" value="1"/>
</dbReference>
<dbReference type="PRINTS" id="PR00237">
    <property type="entry name" value="GPCRRHODOPSN"/>
</dbReference>
<dbReference type="PANTHER" id="PTHR24228">
    <property type="entry name" value="B2 BRADYKININ RECEPTOR/ANGIOTENSIN II RECEPTOR"/>
    <property type="match status" value="1"/>
</dbReference>
<keyword evidence="6 10" id="KW-0472">Membrane</keyword>
<dbReference type="GeneID" id="115919872"/>
<dbReference type="InterPro" id="IPR000276">
    <property type="entry name" value="GPCR_Rhodpsn"/>
</dbReference>
<dbReference type="GO" id="GO:0004930">
    <property type="term" value="F:G protein-coupled receptor activity"/>
    <property type="evidence" value="ECO:0000318"/>
    <property type="project" value="GO_Central"/>
</dbReference>
<dbReference type="PANTHER" id="PTHR24228:SF72">
    <property type="entry name" value="G-PROTEIN COUPLED RECEPTORS FAMILY 1 PROFILE DOMAIN-CONTAINING PROTEIN"/>
    <property type="match status" value="1"/>
</dbReference>
<dbReference type="InterPro" id="IPR017452">
    <property type="entry name" value="GPCR_Rhodpsn_7TM"/>
</dbReference>
<organism evidence="12 13">
    <name type="scientific">Strongylocentrotus purpuratus</name>
    <name type="common">Purple sea urchin</name>
    <dbReference type="NCBI Taxonomy" id="7668"/>
    <lineage>
        <taxon>Eukaryota</taxon>
        <taxon>Metazoa</taxon>
        <taxon>Echinodermata</taxon>
        <taxon>Eleutherozoa</taxon>
        <taxon>Echinozoa</taxon>
        <taxon>Echinoidea</taxon>
        <taxon>Euechinoidea</taxon>
        <taxon>Echinacea</taxon>
        <taxon>Camarodonta</taxon>
        <taxon>Echinidea</taxon>
        <taxon>Strongylocentrotidae</taxon>
        <taxon>Strongylocentrotus</taxon>
    </lineage>
</organism>
<evidence type="ECO:0000256" key="8">
    <source>
        <dbReference type="ARBA" id="ARBA00023224"/>
    </source>
</evidence>
<evidence type="ECO:0000256" key="3">
    <source>
        <dbReference type="ARBA" id="ARBA00022692"/>
    </source>
</evidence>
<keyword evidence="7" id="KW-0675">Receptor</keyword>
<dbReference type="Gene3D" id="1.20.1070.10">
    <property type="entry name" value="Rhodopsin 7-helix transmembrane proteins"/>
    <property type="match status" value="1"/>
</dbReference>
<feature type="transmembrane region" description="Helical" evidence="10">
    <location>
        <begin position="20"/>
        <end position="42"/>
    </location>
</feature>
<evidence type="ECO:0000313" key="12">
    <source>
        <dbReference type="EnsemblMetazoa" id="XP_030830299"/>
    </source>
</evidence>
<feature type="transmembrane region" description="Helical" evidence="10">
    <location>
        <begin position="217"/>
        <end position="237"/>
    </location>
</feature>
<feature type="transmembrane region" description="Helical" evidence="10">
    <location>
        <begin position="243"/>
        <end position="263"/>
    </location>
</feature>
<keyword evidence="8" id="KW-0807">Transducer</keyword>
<feature type="compositionally biased region" description="Polar residues" evidence="9">
    <location>
        <begin position="163"/>
        <end position="193"/>
    </location>
</feature>
<dbReference type="AlphaFoldDB" id="A0A7M7N5A6"/>
<dbReference type="GO" id="GO:0005886">
    <property type="term" value="C:plasma membrane"/>
    <property type="evidence" value="ECO:0000318"/>
    <property type="project" value="GO_Central"/>
</dbReference>
<dbReference type="GO" id="GO:0043410">
    <property type="term" value="P:positive regulation of MAPK cascade"/>
    <property type="evidence" value="ECO:0000318"/>
    <property type="project" value="GO_Central"/>
</dbReference>
<evidence type="ECO:0000313" key="13">
    <source>
        <dbReference type="Proteomes" id="UP000007110"/>
    </source>
</evidence>
<reference evidence="13" key="1">
    <citation type="submission" date="2015-02" db="EMBL/GenBank/DDBJ databases">
        <title>Genome sequencing for Strongylocentrotus purpuratus.</title>
        <authorList>
            <person name="Murali S."/>
            <person name="Liu Y."/>
            <person name="Vee V."/>
            <person name="English A."/>
            <person name="Wang M."/>
            <person name="Skinner E."/>
            <person name="Han Y."/>
            <person name="Muzny D.M."/>
            <person name="Worley K.C."/>
            <person name="Gibbs R.A."/>
        </authorList>
    </citation>
    <scope>NUCLEOTIDE SEQUENCE</scope>
</reference>
<dbReference type="OrthoDB" id="10130748at2759"/>
<keyword evidence="4 10" id="KW-1133">Transmembrane helix</keyword>
<sequence>MLDVTERSLPNWLCTLTAAVHLTCSSVNLIMLVMIGFTRWFLITKPLYKFKKLYRPRNITIMMTFSWVYSAVCVVIPHFVGLGALGFSVQFKICQWEASMDPFKDGYSLLCGVGVFFMFVIVVINYTLIYRFVIRHGRKMEAVRKRHIRTAQQPNDASEERASTSSPKAEDQATQITQHSQSEGSVSASVTRNQEYRGKKKEDRVIKNQTVVVTKRLAVIILAFFFCSMPFGISILVTPLRPVVPWTFPIFFLSNCINPLIYAGTMPAFREVMGCIIRCRYGNIPASLNILRCKEK</sequence>
<name>A0A7M7N5A6_STRPU</name>
<evidence type="ECO:0000256" key="7">
    <source>
        <dbReference type="ARBA" id="ARBA00023170"/>
    </source>
</evidence>
<protein>
    <recommendedName>
        <fullName evidence="11">G-protein coupled receptors family 1 profile domain-containing protein</fullName>
    </recommendedName>
</protein>
<comment type="subcellular location">
    <subcellularLocation>
        <location evidence="1">Cell membrane</location>
        <topology evidence="1">Multi-pass membrane protein</topology>
    </subcellularLocation>
</comment>
<feature type="domain" description="G-protein coupled receptors family 1 profile" evidence="11">
    <location>
        <begin position="1"/>
        <end position="262"/>
    </location>
</feature>
<keyword evidence="3 10" id="KW-0812">Transmembrane</keyword>
<evidence type="ECO:0000256" key="9">
    <source>
        <dbReference type="SAM" id="MobiDB-lite"/>
    </source>
</evidence>
<dbReference type="RefSeq" id="XP_030830299.1">
    <property type="nucleotide sequence ID" value="XM_030974439.1"/>
</dbReference>
<feature type="region of interest" description="Disordered" evidence="9">
    <location>
        <begin position="145"/>
        <end position="196"/>
    </location>
</feature>
<dbReference type="EnsemblMetazoa" id="XM_030974439">
    <property type="protein sequence ID" value="XP_030830299"/>
    <property type="gene ID" value="LOC115919872"/>
</dbReference>
<dbReference type="CDD" id="cd00637">
    <property type="entry name" value="7tm_classA_rhodopsin-like"/>
    <property type="match status" value="1"/>
</dbReference>